<feature type="domain" description="RNA polymerase sigma-70 region 4" evidence="7">
    <location>
        <begin position="130"/>
        <end position="178"/>
    </location>
</feature>
<dbReference type="InterPro" id="IPR039425">
    <property type="entry name" value="RNA_pol_sigma-70-like"/>
</dbReference>
<dbReference type="Pfam" id="PF04545">
    <property type="entry name" value="Sigma70_r4"/>
    <property type="match status" value="1"/>
</dbReference>
<dbReference type="Gene3D" id="1.10.1740.10">
    <property type="match status" value="1"/>
</dbReference>
<dbReference type="InterPro" id="IPR013325">
    <property type="entry name" value="RNA_pol_sigma_r2"/>
</dbReference>
<dbReference type="AlphaFoldDB" id="A0A170PMB1"/>
<organism evidence="8">
    <name type="scientific">hydrothermal vent metagenome</name>
    <dbReference type="NCBI Taxonomy" id="652676"/>
    <lineage>
        <taxon>unclassified sequences</taxon>
        <taxon>metagenomes</taxon>
        <taxon>ecological metagenomes</taxon>
    </lineage>
</organism>
<evidence type="ECO:0000259" key="6">
    <source>
        <dbReference type="Pfam" id="PF04542"/>
    </source>
</evidence>
<dbReference type="CDD" id="cd06171">
    <property type="entry name" value="Sigma70_r4"/>
    <property type="match status" value="1"/>
</dbReference>
<dbReference type="InterPro" id="IPR014284">
    <property type="entry name" value="RNA_pol_sigma-70_dom"/>
</dbReference>
<keyword evidence="3" id="KW-0731">Sigma factor</keyword>
<dbReference type="PANTHER" id="PTHR43133:SF62">
    <property type="entry name" value="RNA POLYMERASE SIGMA FACTOR SIGZ"/>
    <property type="match status" value="1"/>
</dbReference>
<evidence type="ECO:0000256" key="3">
    <source>
        <dbReference type="ARBA" id="ARBA00023082"/>
    </source>
</evidence>
<evidence type="ECO:0000259" key="7">
    <source>
        <dbReference type="Pfam" id="PF04545"/>
    </source>
</evidence>
<proteinExistence type="inferred from homology"/>
<dbReference type="NCBIfam" id="TIGR02937">
    <property type="entry name" value="sigma70-ECF"/>
    <property type="match status" value="1"/>
</dbReference>
<sequence>MDLEIELRLLTETAQGREDAFAKLYERTNRRLYAVALNLLRQPDRAEEAVQEAYVRIWYNAGEYHQERGSVLTWMSSIVRYRCLDMLRSRKLREDKQDEFEGDESLPETEQTNLLDDLVLKEDAPQLGACMQTLDEGEQHAIHLAYFRGLTHSEITEQLGSPLGSVKSWIRRGLQRLKRCLES</sequence>
<accession>A0A170PMB1</accession>
<evidence type="ECO:0000313" key="8">
    <source>
        <dbReference type="EMBL" id="CUS42526.1"/>
    </source>
</evidence>
<evidence type="ECO:0000256" key="1">
    <source>
        <dbReference type="ARBA" id="ARBA00010641"/>
    </source>
</evidence>
<comment type="similarity">
    <text evidence="1">Belongs to the sigma-70 factor family. ECF subfamily.</text>
</comment>
<gene>
    <name evidence="8" type="ORF">MGWOODY_Tha1849</name>
</gene>
<dbReference type="SUPFAM" id="SSF88659">
    <property type="entry name" value="Sigma3 and sigma4 domains of RNA polymerase sigma factors"/>
    <property type="match status" value="1"/>
</dbReference>
<evidence type="ECO:0000256" key="5">
    <source>
        <dbReference type="ARBA" id="ARBA00023163"/>
    </source>
</evidence>
<keyword evidence="4" id="KW-0238">DNA-binding</keyword>
<dbReference type="InterPro" id="IPR013324">
    <property type="entry name" value="RNA_pol_sigma_r3/r4-like"/>
</dbReference>
<dbReference type="InterPro" id="IPR007630">
    <property type="entry name" value="RNA_pol_sigma70_r4"/>
</dbReference>
<dbReference type="GO" id="GO:0016987">
    <property type="term" value="F:sigma factor activity"/>
    <property type="evidence" value="ECO:0007669"/>
    <property type="project" value="UniProtKB-KW"/>
</dbReference>
<dbReference type="Pfam" id="PF04542">
    <property type="entry name" value="Sigma70_r2"/>
    <property type="match status" value="1"/>
</dbReference>
<evidence type="ECO:0000256" key="2">
    <source>
        <dbReference type="ARBA" id="ARBA00023015"/>
    </source>
</evidence>
<protein>
    <submittedName>
        <fullName evidence="8">RNA polymerase sigma-70 factor</fullName>
    </submittedName>
</protein>
<dbReference type="SUPFAM" id="SSF88946">
    <property type="entry name" value="Sigma2 domain of RNA polymerase sigma factors"/>
    <property type="match status" value="1"/>
</dbReference>
<dbReference type="InterPro" id="IPR007627">
    <property type="entry name" value="RNA_pol_sigma70_r2"/>
</dbReference>
<dbReference type="EMBL" id="CZQC01000067">
    <property type="protein sequence ID" value="CUS42526.1"/>
    <property type="molecule type" value="Genomic_DNA"/>
</dbReference>
<dbReference type="InterPro" id="IPR036388">
    <property type="entry name" value="WH-like_DNA-bd_sf"/>
</dbReference>
<evidence type="ECO:0000256" key="4">
    <source>
        <dbReference type="ARBA" id="ARBA00023125"/>
    </source>
</evidence>
<dbReference type="GO" id="GO:0003677">
    <property type="term" value="F:DNA binding"/>
    <property type="evidence" value="ECO:0007669"/>
    <property type="project" value="UniProtKB-KW"/>
</dbReference>
<feature type="domain" description="RNA polymerase sigma-70 region 2" evidence="6">
    <location>
        <begin position="24"/>
        <end position="91"/>
    </location>
</feature>
<keyword evidence="5" id="KW-0804">Transcription</keyword>
<dbReference type="PANTHER" id="PTHR43133">
    <property type="entry name" value="RNA POLYMERASE ECF-TYPE SIGMA FACTO"/>
    <property type="match status" value="1"/>
</dbReference>
<name>A0A170PMB1_9ZZZZ</name>
<dbReference type="GO" id="GO:0006352">
    <property type="term" value="P:DNA-templated transcription initiation"/>
    <property type="evidence" value="ECO:0007669"/>
    <property type="project" value="InterPro"/>
</dbReference>
<dbReference type="Gene3D" id="1.10.10.10">
    <property type="entry name" value="Winged helix-like DNA-binding domain superfamily/Winged helix DNA-binding domain"/>
    <property type="match status" value="1"/>
</dbReference>
<keyword evidence="2" id="KW-0805">Transcription regulation</keyword>
<reference evidence="8" key="1">
    <citation type="submission" date="2015-10" db="EMBL/GenBank/DDBJ databases">
        <authorList>
            <person name="Gilbert D.G."/>
        </authorList>
    </citation>
    <scope>NUCLEOTIDE SEQUENCE</scope>
</reference>